<keyword evidence="6" id="KW-0732">Signal</keyword>
<protein>
    <submittedName>
        <fullName evidence="9">C-type cytochrome</fullName>
    </submittedName>
</protein>
<feature type="domain" description="PA14" evidence="8">
    <location>
        <begin position="36"/>
        <end position="168"/>
    </location>
</feature>
<dbReference type="PANTHER" id="PTHR33751">
    <property type="entry name" value="CBB3-TYPE CYTOCHROME C OXIDASE SUBUNIT FIXP"/>
    <property type="match status" value="1"/>
</dbReference>
<keyword evidence="3 4" id="KW-0408">Iron</keyword>
<dbReference type="AlphaFoldDB" id="A0AAU7CT07"/>
<reference evidence="9" key="1">
    <citation type="submission" date="2024-05" db="EMBL/GenBank/DDBJ databases">
        <title>Planctomycetes of the genus Singulisphaera possess chitinolytic capabilities.</title>
        <authorList>
            <person name="Ivanova A."/>
        </authorList>
    </citation>
    <scope>NUCLEOTIDE SEQUENCE</scope>
    <source>
        <strain evidence="9">Ch08T</strain>
    </source>
</reference>
<accession>A0AAU7CT07</accession>
<evidence type="ECO:0000256" key="4">
    <source>
        <dbReference type="PROSITE-ProRule" id="PRU00433"/>
    </source>
</evidence>
<evidence type="ECO:0000259" key="7">
    <source>
        <dbReference type="PROSITE" id="PS51007"/>
    </source>
</evidence>
<feature type="chain" id="PRO_5043660932" evidence="6">
    <location>
        <begin position="28"/>
        <end position="918"/>
    </location>
</feature>
<dbReference type="EMBL" id="CP155447">
    <property type="protein sequence ID" value="XBH08163.1"/>
    <property type="molecule type" value="Genomic_DNA"/>
</dbReference>
<keyword evidence="2 4" id="KW-0479">Metal-binding</keyword>
<dbReference type="InterPro" id="IPR011658">
    <property type="entry name" value="PA14_dom"/>
</dbReference>
<evidence type="ECO:0000259" key="8">
    <source>
        <dbReference type="PROSITE" id="PS51820"/>
    </source>
</evidence>
<evidence type="ECO:0000313" key="9">
    <source>
        <dbReference type="EMBL" id="XBH08163.1"/>
    </source>
</evidence>
<dbReference type="RefSeq" id="WP_406700999.1">
    <property type="nucleotide sequence ID" value="NZ_CP155447.1"/>
</dbReference>
<name>A0AAU7CT07_9BACT</name>
<dbReference type="Pfam" id="PF07691">
    <property type="entry name" value="PA14"/>
    <property type="match status" value="1"/>
</dbReference>
<sequence length="918" mass="99973">MPLNCFRRCLLLLAACLSLLPTSHSLAAYQDDELETERPGLVASFSSANAPKPAVNQILFDLNAHWGSASPDPRIPTTDFVGRWEGLILIQAPGVHRFHARSDGEINLKVAGRVALNGSGETMKAESVDLPAGFSPIILEYRHHQGDAYVAIDWEGPGFGREPVPARLFYHDSSKRVEPDRFEEGRRLADRIGCANCHKLLDLPVHPNQGPPLNDAGRAIDASWLDTWLRNPSSLRPGSRMPSFGHGFSAAETADIRAYLVSVAPKSVSVTPEASMALNVATQSRGQLLFRSIGCLGCHTKGETPANEPAAPDLSDLPRKRSVEWLTAFLGPARARANKTAVKHRHELRLTVDEAAHLAAYLGTSDHAPLPRPEQPGSKGVAARGLRIVESARCVSCHTIPGLKPKHADFPLTADSKSDAGCLALEPNGPLVPHFALSEEQRQALRTFIAGLPRRPAPISRQTLTDDSIRRLNCLGCHARDGRGGEELGGRIASHLAEDPELGGLKGTLTPPNLTAVGDKLRPEYLAKSVRSTAPTARPWLSVRMPTFTFDPGEADAIVAFLQVHDRMRSEPDPPNQVARLDAPATEVATQLIGQRGFGCISCHVLSGRIPPGGEPETLGPDLALAHRRMSDRYFHRWIGNPQRIIAGTPMPQFAKPIESIPGTLDDQLNQIWRLLASGSLADVASSGSREVLKRDGDRALVVRDMVLLPEAPQTKYIPRALAIGLKNDHSLLFDADRLTWLSWWHGGFLARTKSGRLWEWHPDGESIWVAPNRQPPIGFVGADHLVVLPTEVRERFGSLQEVNFEAANVSFSYTLHGPNDSNVVVRELIVPLSGGWERQVTVTGVPEGFTPALFEHPPKGESSWTIGKTRATLKAAEAQATSDPKVAGDPDARWLKMRPVGPGQFTERIRLTLEPSS</sequence>
<dbReference type="GO" id="GO:0020037">
    <property type="term" value="F:heme binding"/>
    <property type="evidence" value="ECO:0007669"/>
    <property type="project" value="InterPro"/>
</dbReference>
<dbReference type="SUPFAM" id="SSF56988">
    <property type="entry name" value="Anthrax protective antigen"/>
    <property type="match status" value="1"/>
</dbReference>
<dbReference type="SUPFAM" id="SSF48695">
    <property type="entry name" value="Multiheme cytochromes"/>
    <property type="match status" value="1"/>
</dbReference>
<dbReference type="InterPro" id="IPR009056">
    <property type="entry name" value="Cyt_c-like_dom"/>
</dbReference>
<dbReference type="Pfam" id="PF00034">
    <property type="entry name" value="Cytochrom_C"/>
    <property type="match status" value="1"/>
</dbReference>
<gene>
    <name evidence="9" type="ORF">V5E97_19625</name>
</gene>
<dbReference type="InterPro" id="IPR036909">
    <property type="entry name" value="Cyt_c-like_dom_sf"/>
</dbReference>
<dbReference type="PROSITE" id="PS51820">
    <property type="entry name" value="PA14"/>
    <property type="match status" value="1"/>
</dbReference>
<dbReference type="PANTHER" id="PTHR33751:SF1">
    <property type="entry name" value="CBB3-TYPE CYTOCHROME C OXIDASE SUBUNIT FIXP"/>
    <property type="match status" value="1"/>
</dbReference>
<evidence type="ECO:0000256" key="5">
    <source>
        <dbReference type="SAM" id="MobiDB-lite"/>
    </source>
</evidence>
<dbReference type="SMART" id="SM00758">
    <property type="entry name" value="PA14"/>
    <property type="match status" value="1"/>
</dbReference>
<dbReference type="SUPFAM" id="SSF46626">
    <property type="entry name" value="Cytochrome c"/>
    <property type="match status" value="3"/>
</dbReference>
<proteinExistence type="predicted"/>
<dbReference type="Gene3D" id="1.10.760.10">
    <property type="entry name" value="Cytochrome c-like domain"/>
    <property type="match status" value="4"/>
</dbReference>
<dbReference type="InterPro" id="IPR050597">
    <property type="entry name" value="Cytochrome_c_Oxidase_Subunit"/>
</dbReference>
<dbReference type="GO" id="GO:0046872">
    <property type="term" value="F:metal ion binding"/>
    <property type="evidence" value="ECO:0007669"/>
    <property type="project" value="UniProtKB-KW"/>
</dbReference>
<feature type="domain" description="Cytochrome c" evidence="7">
    <location>
        <begin position="180"/>
        <end position="264"/>
    </location>
</feature>
<keyword evidence="1 4" id="KW-0349">Heme</keyword>
<organism evidence="9">
    <name type="scientific">Singulisphaera sp. Ch08</name>
    <dbReference type="NCBI Taxonomy" id="3120278"/>
    <lineage>
        <taxon>Bacteria</taxon>
        <taxon>Pseudomonadati</taxon>
        <taxon>Planctomycetota</taxon>
        <taxon>Planctomycetia</taxon>
        <taxon>Isosphaerales</taxon>
        <taxon>Isosphaeraceae</taxon>
        <taxon>Singulisphaera</taxon>
    </lineage>
</organism>
<dbReference type="InterPro" id="IPR036280">
    <property type="entry name" value="Multihaem_cyt_sf"/>
</dbReference>
<evidence type="ECO:0000256" key="6">
    <source>
        <dbReference type="SAM" id="SignalP"/>
    </source>
</evidence>
<dbReference type="GO" id="GO:0009055">
    <property type="term" value="F:electron transfer activity"/>
    <property type="evidence" value="ECO:0007669"/>
    <property type="project" value="InterPro"/>
</dbReference>
<evidence type="ECO:0000256" key="1">
    <source>
        <dbReference type="ARBA" id="ARBA00022617"/>
    </source>
</evidence>
<dbReference type="InterPro" id="IPR037524">
    <property type="entry name" value="PA14/GLEYA"/>
</dbReference>
<feature type="signal peptide" evidence="6">
    <location>
        <begin position="1"/>
        <end position="27"/>
    </location>
</feature>
<feature type="region of interest" description="Disordered" evidence="5">
    <location>
        <begin position="880"/>
        <end position="899"/>
    </location>
</feature>
<dbReference type="PROSITE" id="PS51007">
    <property type="entry name" value="CYTC"/>
    <property type="match status" value="3"/>
</dbReference>
<feature type="domain" description="Cytochrome c" evidence="7">
    <location>
        <begin position="281"/>
        <end position="366"/>
    </location>
</feature>
<evidence type="ECO:0000256" key="2">
    <source>
        <dbReference type="ARBA" id="ARBA00022723"/>
    </source>
</evidence>
<feature type="domain" description="Cytochrome c" evidence="7">
    <location>
        <begin position="380"/>
        <end position="453"/>
    </location>
</feature>
<evidence type="ECO:0000256" key="3">
    <source>
        <dbReference type="ARBA" id="ARBA00023004"/>
    </source>
</evidence>